<dbReference type="PANTHER" id="PTHR36167">
    <property type="entry name" value="C2H2 FINGER DOMAIN TRANSCRIPTION FACTOR (EUROFUNG)-RELATED"/>
    <property type="match status" value="1"/>
</dbReference>
<feature type="region of interest" description="Disordered" evidence="2">
    <location>
        <begin position="301"/>
        <end position="332"/>
    </location>
</feature>
<protein>
    <recommendedName>
        <fullName evidence="5">Fungal N-terminal domain-containing protein</fullName>
    </recommendedName>
</protein>
<dbReference type="InterPro" id="IPR039327">
    <property type="entry name" value="CON7-like"/>
</dbReference>
<feature type="compositionally biased region" description="Basic and acidic residues" evidence="2">
    <location>
        <begin position="488"/>
        <end position="497"/>
    </location>
</feature>
<organism evidence="3 4">
    <name type="scientific">Paecilomyces lecythidis</name>
    <dbReference type="NCBI Taxonomy" id="3004212"/>
    <lineage>
        <taxon>Eukaryota</taxon>
        <taxon>Fungi</taxon>
        <taxon>Dikarya</taxon>
        <taxon>Ascomycota</taxon>
        <taxon>Pezizomycotina</taxon>
        <taxon>Eurotiomycetes</taxon>
        <taxon>Eurotiomycetidae</taxon>
        <taxon>Eurotiales</taxon>
        <taxon>Thermoascaceae</taxon>
        <taxon>Paecilomyces</taxon>
    </lineage>
</organism>
<keyword evidence="1" id="KW-0175">Coiled coil</keyword>
<evidence type="ECO:0000313" key="4">
    <source>
        <dbReference type="Proteomes" id="UP001583193"/>
    </source>
</evidence>
<evidence type="ECO:0000256" key="2">
    <source>
        <dbReference type="SAM" id="MobiDB-lite"/>
    </source>
</evidence>
<feature type="region of interest" description="Disordered" evidence="2">
    <location>
        <begin position="360"/>
        <end position="428"/>
    </location>
</feature>
<feature type="compositionally biased region" description="Basic and acidic residues" evidence="2">
    <location>
        <begin position="363"/>
        <end position="379"/>
    </location>
</feature>
<proteinExistence type="predicted"/>
<evidence type="ECO:0000256" key="1">
    <source>
        <dbReference type="SAM" id="Coils"/>
    </source>
</evidence>
<accession>A0ABR3XJG7</accession>
<feature type="compositionally biased region" description="Basic residues" evidence="2">
    <location>
        <begin position="402"/>
        <end position="416"/>
    </location>
</feature>
<feature type="region of interest" description="Disordered" evidence="2">
    <location>
        <begin position="476"/>
        <end position="507"/>
    </location>
</feature>
<gene>
    <name evidence="3" type="ORF">Plec18167_005367</name>
</gene>
<dbReference type="Proteomes" id="UP001583193">
    <property type="component" value="Unassembled WGS sequence"/>
</dbReference>
<reference evidence="3 4" key="1">
    <citation type="journal article" date="2024" name="IMA Fungus">
        <title>IMA Genome - F19 : A genome assembly and annotation guide to empower mycologists, including annotated draft genome sequences of Ceratocystis pirilliformis, Diaporthe australafricana, Fusarium ophioides, Paecilomyces lecythidis, and Sporothrix stenoceras.</title>
        <authorList>
            <person name="Aylward J."/>
            <person name="Wilson A.M."/>
            <person name="Visagie C.M."/>
            <person name="Spraker J."/>
            <person name="Barnes I."/>
            <person name="Buitendag C."/>
            <person name="Ceriani C."/>
            <person name="Del Mar Angel L."/>
            <person name="du Plessis D."/>
            <person name="Fuchs T."/>
            <person name="Gasser K."/>
            <person name="Kramer D."/>
            <person name="Li W."/>
            <person name="Munsamy K."/>
            <person name="Piso A."/>
            <person name="Price J.L."/>
            <person name="Sonnekus B."/>
            <person name="Thomas C."/>
            <person name="van der Nest A."/>
            <person name="van Dijk A."/>
            <person name="van Heerden A."/>
            <person name="van Vuuren N."/>
            <person name="Yilmaz N."/>
            <person name="Duong T.A."/>
            <person name="van der Merwe N.A."/>
            <person name="Wingfield M.J."/>
            <person name="Wingfield B.D."/>
        </authorList>
    </citation>
    <scope>NUCLEOTIDE SEQUENCE [LARGE SCALE GENOMIC DNA]</scope>
    <source>
        <strain evidence="3 4">CMW 18167</strain>
    </source>
</reference>
<name>A0ABR3XJG7_9EURO</name>
<evidence type="ECO:0008006" key="5">
    <source>
        <dbReference type="Google" id="ProtNLM"/>
    </source>
</evidence>
<evidence type="ECO:0000313" key="3">
    <source>
        <dbReference type="EMBL" id="KAL1876106.1"/>
    </source>
</evidence>
<feature type="coiled-coil region" evidence="1">
    <location>
        <begin position="118"/>
        <end position="181"/>
    </location>
</feature>
<comment type="caution">
    <text evidence="3">The sequence shown here is derived from an EMBL/GenBank/DDBJ whole genome shotgun (WGS) entry which is preliminary data.</text>
</comment>
<keyword evidence="4" id="KW-1185">Reference proteome</keyword>
<dbReference type="EMBL" id="JAVDPF010000016">
    <property type="protein sequence ID" value="KAL1876106.1"/>
    <property type="molecule type" value="Genomic_DNA"/>
</dbReference>
<dbReference type="PANTHER" id="PTHR36167:SF4">
    <property type="entry name" value="FUNGAL N-TERMINAL DOMAIN-CONTAINING PROTEIN"/>
    <property type="match status" value="1"/>
</dbReference>
<feature type="compositionally biased region" description="Low complexity" evidence="2">
    <location>
        <begin position="380"/>
        <end position="389"/>
    </location>
</feature>
<sequence>MSGLEIVGIAASIIQIADLGAKLSVKLCEFYRQIKSANQSIQSLSSDVALTCNILRELGENLKQDEETKLCSTGAFDTAQEVLRECDSVFTQIRDTIEAQEQDSSRNRFYRAFRKVGIALIERDLNTLRGNLDRLRSTMLLLLNVIMYAGQVRSNAGSAILQQQRELIDTLMEEKRANDEKFNQLRQTVQTTGTGMYTLPMLEFNKSLSDETPSTPSQLEQYPHEVRQYYLLIKALFTHVDAYTSTIEQWQHQRIRDGVARINLGEVSYLANRHGLIVYDLFKGSYFQPSGPRFRYHEDMPAEVQRSKRRAVREHPRPPLSKPQTALDTGARQHYRERAWEEGLWDVSLKYQCKPHYGSPLPARKDSLDAAGGTEDRRSPSPSSSLVPSATGFTNPENFTAPRRKMKEKLPSRKRKETVDITDDDDLTDDLDGDMQNCSYYAPRQAFCRYAPGPAFYDRASTKKRKTVESAVHETIAEPSHPAVNREATQEPHDTGKSHLPTSIKQGDMDNTVDSLVLMWTTLDKRDLGLAMS</sequence>